<dbReference type="Pfam" id="PF13660">
    <property type="entry name" value="DUF4147"/>
    <property type="match status" value="1"/>
</dbReference>
<dbReference type="InterPro" id="IPR007835">
    <property type="entry name" value="MOFRL"/>
</dbReference>
<gene>
    <name evidence="3" type="ORF">P73_1551</name>
</gene>
<dbReference type="STRING" id="1208324.P73_1551"/>
<evidence type="ECO:0000259" key="2">
    <source>
        <dbReference type="Pfam" id="PF13660"/>
    </source>
</evidence>
<dbReference type="Pfam" id="PF05161">
    <property type="entry name" value="MOFRL"/>
    <property type="match status" value="1"/>
</dbReference>
<reference evidence="3 4" key="1">
    <citation type="journal article" date="2014" name="Int. J. Syst. Evol. Microbiol.">
        <title>Celeribacter indicus sp. nov., a polycyclic aromatic hydrocarbon-degrading bacterium from deep-sea sediment and reclassification of Huaishuia halophila as Celeribacter halophilus comb. nov.</title>
        <authorList>
            <person name="Lai Q."/>
            <person name="Cao J."/>
            <person name="Yuan J."/>
            <person name="Li F."/>
            <person name="Shao Z."/>
        </authorList>
    </citation>
    <scope>NUCLEOTIDE SEQUENCE [LARGE SCALE GENOMIC DNA]</scope>
    <source>
        <strain evidence="3">P73</strain>
    </source>
</reference>
<dbReference type="Proteomes" id="UP000031521">
    <property type="component" value="Chromosome"/>
</dbReference>
<organism evidence="3 4">
    <name type="scientific">Celeribacter indicus</name>
    <dbReference type="NCBI Taxonomy" id="1208324"/>
    <lineage>
        <taxon>Bacteria</taxon>
        <taxon>Pseudomonadati</taxon>
        <taxon>Pseudomonadota</taxon>
        <taxon>Alphaproteobacteria</taxon>
        <taxon>Rhodobacterales</taxon>
        <taxon>Roseobacteraceae</taxon>
        <taxon>Celeribacter</taxon>
    </lineage>
</organism>
<dbReference type="InterPro" id="IPR037035">
    <property type="entry name" value="GK-like_C_sf"/>
</dbReference>
<sequence length="429" mass="43583">MTQMQNSDEPDLPTMTPLDADTARAGMRDRAQEIFLAGVKAADPALAVEEALVGHSFHMPMIVAVGKAARRMAAAAMKHLQADPVIVVTNYENAAPLPGAEVLAAGHPVPDAAGAQAALRVEEALSHAKGDVIALISGGGSALLPAPANGVSLDDKAEVNRLLLGSGADITVMNLVRQQLSRLKGGGLLRAAAPAKVTALILSDVVSDDLRAIASGPTIAPIGTRAEAAAALRELGIWDRLPAAVRAHLGRGEVDLGPLPESTADLIGSNKLSVAAMARFAGGGAADGVHVFPIPLEGDVAEAAKTIVESAKTPGIYLFGGETTVRVTGDGLGGRNQELALRVATLAEAAGLSDYVFLSGGTDGRDGPTDAAGAIVDPGTLGRMRAAGLEPEEVLARNDSYHGLAAAGDLLRIGATGTNVADLQVLIRC</sequence>
<feature type="domain" description="MOFRL-associated" evidence="2">
    <location>
        <begin position="31"/>
        <end position="249"/>
    </location>
</feature>
<dbReference type="KEGG" id="cid:P73_1551"/>
<evidence type="ECO:0000313" key="3">
    <source>
        <dbReference type="EMBL" id="AJE46266.1"/>
    </source>
</evidence>
<name>A0A0B5DZV7_9RHOB</name>
<dbReference type="InterPro" id="IPR039760">
    <property type="entry name" value="MOFRL_protein"/>
</dbReference>
<dbReference type="AlphaFoldDB" id="A0A0B5DZV7"/>
<dbReference type="SUPFAM" id="SSF82544">
    <property type="entry name" value="GckA/TtuD-like"/>
    <property type="match status" value="1"/>
</dbReference>
<dbReference type="HOGENOM" id="CLU_032279_1_1_5"/>
<accession>A0A0B5DZV7</accession>
<dbReference type="InterPro" id="IPR025286">
    <property type="entry name" value="MOFRL_assoc_dom"/>
</dbReference>
<dbReference type="PANTHER" id="PTHR12227:SF0">
    <property type="entry name" value="GLYCERATE KINASE"/>
    <property type="match status" value="1"/>
</dbReference>
<dbReference type="PANTHER" id="PTHR12227">
    <property type="entry name" value="GLYCERATE KINASE"/>
    <property type="match status" value="1"/>
</dbReference>
<protein>
    <submittedName>
        <fullName evidence="3">Hydroxypyruvate reductase</fullName>
    </submittedName>
</protein>
<dbReference type="Gene3D" id="3.40.1480.10">
    <property type="entry name" value="MOFRL domain"/>
    <property type="match status" value="1"/>
</dbReference>
<keyword evidence="4" id="KW-1185">Reference proteome</keyword>
<dbReference type="GO" id="GO:0005737">
    <property type="term" value="C:cytoplasm"/>
    <property type="evidence" value="ECO:0007669"/>
    <property type="project" value="TreeGrafter"/>
</dbReference>
<dbReference type="GO" id="GO:0008887">
    <property type="term" value="F:glycerate kinase activity"/>
    <property type="evidence" value="ECO:0007669"/>
    <property type="project" value="InterPro"/>
</dbReference>
<feature type="domain" description="MOFRL" evidence="1">
    <location>
        <begin position="317"/>
        <end position="422"/>
    </location>
</feature>
<dbReference type="Gene3D" id="3.40.50.10180">
    <property type="entry name" value="Glycerate kinase, MOFRL-like N-terminal domain"/>
    <property type="match status" value="1"/>
</dbReference>
<evidence type="ECO:0000259" key="1">
    <source>
        <dbReference type="Pfam" id="PF05161"/>
    </source>
</evidence>
<proteinExistence type="predicted"/>
<keyword evidence="3" id="KW-0670">Pyruvate</keyword>
<dbReference type="InterPro" id="IPR038614">
    <property type="entry name" value="GK_N_sf"/>
</dbReference>
<evidence type="ECO:0000313" key="4">
    <source>
        <dbReference type="Proteomes" id="UP000031521"/>
    </source>
</evidence>
<dbReference type="EMBL" id="CP004393">
    <property type="protein sequence ID" value="AJE46266.1"/>
    <property type="molecule type" value="Genomic_DNA"/>
</dbReference>